<gene>
    <name evidence="1" type="ORF">ACFOZ7_13870</name>
</gene>
<dbReference type="Gene3D" id="3.30.70.2050">
    <property type="match status" value="1"/>
</dbReference>
<dbReference type="RefSeq" id="WP_246969417.1">
    <property type="nucleotide sequence ID" value="NZ_CP095397.1"/>
</dbReference>
<dbReference type="AlphaFoldDB" id="A0ABD5P1P1"/>
<proteinExistence type="predicted"/>
<dbReference type="EMBL" id="JBHSDJ010000111">
    <property type="protein sequence ID" value="MFC4248015.1"/>
    <property type="molecule type" value="Genomic_DNA"/>
</dbReference>
<dbReference type="Pfam" id="PF05573">
    <property type="entry name" value="NosL"/>
    <property type="match status" value="1"/>
</dbReference>
<accession>A0ABD5P1P1</accession>
<organism evidence="1 2">
    <name type="scientific">Natribaculum luteum</name>
    <dbReference type="NCBI Taxonomy" id="1586232"/>
    <lineage>
        <taxon>Archaea</taxon>
        <taxon>Methanobacteriati</taxon>
        <taxon>Methanobacteriota</taxon>
        <taxon>Stenosarchaea group</taxon>
        <taxon>Halobacteria</taxon>
        <taxon>Halobacteriales</taxon>
        <taxon>Natrialbaceae</taxon>
        <taxon>Natribaculum</taxon>
    </lineage>
</organism>
<dbReference type="InterPro" id="IPR008719">
    <property type="entry name" value="N2O_reductase_NosL"/>
</dbReference>
<protein>
    <submittedName>
        <fullName evidence="1">Nitrous oxide reductase accessory protein NosL</fullName>
    </submittedName>
</protein>
<dbReference type="PANTHER" id="PTHR41247">
    <property type="entry name" value="HTH-TYPE TRANSCRIPTIONAL REPRESSOR YCNK"/>
    <property type="match status" value="1"/>
</dbReference>
<comment type="caution">
    <text evidence="1">The sequence shown here is derived from an EMBL/GenBank/DDBJ whole genome shotgun (WGS) entry which is preliminary data.</text>
</comment>
<dbReference type="PROSITE" id="PS51318">
    <property type="entry name" value="TAT"/>
    <property type="match status" value="1"/>
</dbReference>
<sequence length="204" mass="22218">MDRHDVTERLHRDPRWATRRSFLATTGVASAGVLAGCVGSGDDSVPEPAAIEDGHSCWVCNMIVVNHPGPSGHAIYPEGEDVPGEQDGIVPYCSSACAYEYYFEQKEAGVEPLVIYLTDYSTVDWEVYEEHGTQFITAHFGADAHTDSRDLDLVVDSDVLGAMGESLIGFSDSTDAEEFADQYGGDLYDHDSVTRELVESLGFV</sequence>
<dbReference type="SUPFAM" id="SSF160387">
    <property type="entry name" value="NosL/MerB-like"/>
    <property type="match status" value="1"/>
</dbReference>
<dbReference type="PANTHER" id="PTHR41247:SF1">
    <property type="entry name" value="HTH-TYPE TRANSCRIPTIONAL REPRESSOR YCNK"/>
    <property type="match status" value="1"/>
</dbReference>
<dbReference type="InterPro" id="IPR006311">
    <property type="entry name" value="TAT_signal"/>
</dbReference>
<evidence type="ECO:0000313" key="2">
    <source>
        <dbReference type="Proteomes" id="UP001595821"/>
    </source>
</evidence>
<dbReference type="GeneID" id="71855397"/>
<evidence type="ECO:0000313" key="1">
    <source>
        <dbReference type="EMBL" id="MFC4248015.1"/>
    </source>
</evidence>
<name>A0ABD5P1P1_9EURY</name>
<reference evidence="1 2" key="1">
    <citation type="journal article" date="2014" name="Int. J. Syst. Evol. Microbiol.">
        <title>Complete genome sequence of Corynebacterium casei LMG S-19264T (=DSM 44701T), isolated from a smear-ripened cheese.</title>
        <authorList>
            <consortium name="US DOE Joint Genome Institute (JGI-PGF)"/>
            <person name="Walter F."/>
            <person name="Albersmeier A."/>
            <person name="Kalinowski J."/>
            <person name="Ruckert C."/>
        </authorList>
    </citation>
    <scope>NUCLEOTIDE SEQUENCE [LARGE SCALE GENOMIC DNA]</scope>
    <source>
        <strain evidence="1 2">IBRC-M 10912</strain>
    </source>
</reference>
<dbReference type="Proteomes" id="UP001595821">
    <property type="component" value="Unassembled WGS sequence"/>
</dbReference>